<dbReference type="EMBL" id="LCPB01000023">
    <property type="protein sequence ID" value="KKU88901.1"/>
    <property type="molecule type" value="Genomic_DNA"/>
</dbReference>
<gene>
    <name evidence="2" type="ORF">UY19_C0023G0006</name>
</gene>
<name>A0A0G1U4A6_9BACT</name>
<accession>A0A0G1U4A6</accession>
<dbReference type="PANTHER" id="PTHR10151">
    <property type="entry name" value="ECTONUCLEOTIDE PYROPHOSPHATASE/PHOSPHODIESTERASE"/>
    <property type="match status" value="1"/>
</dbReference>
<dbReference type="InterPro" id="IPR002591">
    <property type="entry name" value="Phosphodiest/P_Trfase"/>
</dbReference>
<keyword evidence="1" id="KW-1133">Transmembrane helix</keyword>
<evidence type="ECO:0000256" key="1">
    <source>
        <dbReference type="SAM" id="Phobius"/>
    </source>
</evidence>
<dbReference type="InterPro" id="IPR017850">
    <property type="entry name" value="Alkaline_phosphatase_core_sf"/>
</dbReference>
<evidence type="ECO:0000313" key="3">
    <source>
        <dbReference type="Proteomes" id="UP000033882"/>
    </source>
</evidence>
<dbReference type="PANTHER" id="PTHR10151:SF120">
    <property type="entry name" value="BIS(5'-ADENOSYL)-TRIPHOSPHATASE"/>
    <property type="match status" value="1"/>
</dbReference>
<comment type="caution">
    <text evidence="2">The sequence shown here is derived from an EMBL/GenBank/DDBJ whole genome shotgun (WGS) entry which is preliminary data.</text>
</comment>
<feature type="transmembrane region" description="Helical" evidence="1">
    <location>
        <begin position="5"/>
        <end position="22"/>
    </location>
</feature>
<proteinExistence type="predicted"/>
<dbReference type="GO" id="GO:0016787">
    <property type="term" value="F:hydrolase activity"/>
    <property type="evidence" value="ECO:0007669"/>
    <property type="project" value="UniProtKB-ARBA"/>
</dbReference>
<dbReference type="SUPFAM" id="SSF53649">
    <property type="entry name" value="Alkaline phosphatase-like"/>
    <property type="match status" value="1"/>
</dbReference>
<evidence type="ECO:0008006" key="4">
    <source>
        <dbReference type="Google" id="ProtNLM"/>
    </source>
</evidence>
<keyword evidence="1" id="KW-0812">Transmembrane</keyword>
<dbReference type="Proteomes" id="UP000033882">
    <property type="component" value="Unassembled WGS sequence"/>
</dbReference>
<evidence type="ECO:0000313" key="2">
    <source>
        <dbReference type="EMBL" id="KKU88901.1"/>
    </source>
</evidence>
<dbReference type="Pfam" id="PF01663">
    <property type="entry name" value="Phosphodiest"/>
    <property type="match status" value="1"/>
</dbReference>
<sequence length="475" mass="52788">MKRILFFIVPIIVLVVGVYFFAPSKNHSKVLVIGIDGATWDIAQPMIDRGELPTLKMLIDSGISGHLASIDQPVVPAAWVSFATGQESGSTGVFDFLTPISNSYDFRIIAPGELKTPALWELIGNAGKKVGLINFLFYPAPVVNGFSISGELTPADLLSELADSTYPKSLNQELSAVGPYHIDAKKFEDPEGFLKSINTSLVERTNSAEYLVRTKKVDASFVIFNETNRLQHFFWKYQDPRNSAYIPGNPYERAISDHYKALDNAIKRLIAAADEDTRVLVFSNHGFGGLYKIVSINTWLQQQHLISFSPDLGQKYADIVNWHETQAFFPSQFQGIFINATGRYPQGIVTETQYETLRSHIIDRILTLRDPQTNALIVTKAERREDAYPGANNASLPDIILTFAPGYHASNEVGGALVRPSTYWSGIHNQDGMYILSHPEQKPTKRDAHILDLAPTILQMLDIPIPKNLTGTPII</sequence>
<dbReference type="AlphaFoldDB" id="A0A0G1U4A6"/>
<keyword evidence="1" id="KW-0472">Membrane</keyword>
<dbReference type="Gene3D" id="3.40.720.10">
    <property type="entry name" value="Alkaline Phosphatase, subunit A"/>
    <property type="match status" value="2"/>
</dbReference>
<protein>
    <recommendedName>
        <fullName evidence="4">Type I phosphodiesterase/nucleotide pyrophosphatase</fullName>
    </recommendedName>
</protein>
<organism evidence="2 3">
    <name type="scientific">Candidatus Wolfebacteria bacterium GW2011_GWA2_47_9b</name>
    <dbReference type="NCBI Taxonomy" id="1619005"/>
    <lineage>
        <taxon>Bacteria</taxon>
        <taxon>Candidatus Wolfeibacteriota</taxon>
    </lineage>
</organism>
<reference evidence="2 3" key="1">
    <citation type="journal article" date="2015" name="Nature">
        <title>rRNA introns, odd ribosomes, and small enigmatic genomes across a large radiation of phyla.</title>
        <authorList>
            <person name="Brown C.T."/>
            <person name="Hug L.A."/>
            <person name="Thomas B.C."/>
            <person name="Sharon I."/>
            <person name="Castelle C.J."/>
            <person name="Singh A."/>
            <person name="Wilkins M.J."/>
            <person name="Williams K.H."/>
            <person name="Banfield J.F."/>
        </authorList>
    </citation>
    <scope>NUCLEOTIDE SEQUENCE [LARGE SCALE GENOMIC DNA]</scope>
</reference>